<dbReference type="SUPFAM" id="SSF103473">
    <property type="entry name" value="MFS general substrate transporter"/>
    <property type="match status" value="1"/>
</dbReference>
<dbReference type="OrthoDB" id="8724598at2"/>
<feature type="transmembrane region" description="Helical" evidence="4">
    <location>
        <begin position="163"/>
        <end position="182"/>
    </location>
</feature>
<dbReference type="InterPro" id="IPR036259">
    <property type="entry name" value="MFS_trans_sf"/>
</dbReference>
<dbReference type="PANTHER" id="PTHR23527">
    <property type="entry name" value="BLL3282 PROTEIN"/>
    <property type="match status" value="1"/>
</dbReference>
<feature type="domain" description="Major facilitator superfamily (MFS) profile" evidence="5">
    <location>
        <begin position="1"/>
        <end position="396"/>
    </location>
</feature>
<comment type="caution">
    <text evidence="6">The sequence shown here is derived from an EMBL/GenBank/DDBJ whole genome shotgun (WGS) entry which is preliminary data.</text>
</comment>
<evidence type="ECO:0000256" key="3">
    <source>
        <dbReference type="ARBA" id="ARBA00023136"/>
    </source>
</evidence>
<dbReference type="InterPro" id="IPR052952">
    <property type="entry name" value="MFS-Transporter"/>
</dbReference>
<feature type="transmembrane region" description="Helical" evidence="4">
    <location>
        <begin position="217"/>
        <end position="239"/>
    </location>
</feature>
<gene>
    <name evidence="6" type="ORF">FN976_09865</name>
</gene>
<organism evidence="6 7">
    <name type="scientific">Caenimonas sedimenti</name>
    <dbReference type="NCBI Taxonomy" id="2596921"/>
    <lineage>
        <taxon>Bacteria</taxon>
        <taxon>Pseudomonadati</taxon>
        <taxon>Pseudomonadota</taxon>
        <taxon>Betaproteobacteria</taxon>
        <taxon>Burkholderiales</taxon>
        <taxon>Comamonadaceae</taxon>
        <taxon>Caenimonas</taxon>
    </lineage>
</organism>
<keyword evidence="3 4" id="KW-0472">Membrane</keyword>
<feature type="transmembrane region" description="Helical" evidence="4">
    <location>
        <begin position="308"/>
        <end position="327"/>
    </location>
</feature>
<dbReference type="PANTHER" id="PTHR23527:SF1">
    <property type="entry name" value="BLL3282 PROTEIN"/>
    <property type="match status" value="1"/>
</dbReference>
<evidence type="ECO:0000256" key="1">
    <source>
        <dbReference type="ARBA" id="ARBA00022692"/>
    </source>
</evidence>
<evidence type="ECO:0000313" key="6">
    <source>
        <dbReference type="EMBL" id="TWO71235.1"/>
    </source>
</evidence>
<feature type="transmembrane region" description="Helical" evidence="4">
    <location>
        <begin position="47"/>
        <end position="68"/>
    </location>
</feature>
<reference evidence="6 7" key="1">
    <citation type="submission" date="2019-07" db="EMBL/GenBank/DDBJ databases">
        <title>Caenimonas sedimenti sp. nov., isolated from activated sludge.</title>
        <authorList>
            <person name="Xu J."/>
        </authorList>
    </citation>
    <scope>NUCLEOTIDE SEQUENCE [LARGE SCALE GENOMIC DNA]</scope>
    <source>
        <strain evidence="6 7">HX-9-20</strain>
    </source>
</reference>
<dbReference type="PROSITE" id="PS50850">
    <property type="entry name" value="MFS"/>
    <property type="match status" value="1"/>
</dbReference>
<dbReference type="AlphaFoldDB" id="A0A562ZSG6"/>
<evidence type="ECO:0000259" key="5">
    <source>
        <dbReference type="PROSITE" id="PS50850"/>
    </source>
</evidence>
<evidence type="ECO:0000256" key="4">
    <source>
        <dbReference type="SAM" id="Phobius"/>
    </source>
</evidence>
<proteinExistence type="predicted"/>
<dbReference type="InterPro" id="IPR020846">
    <property type="entry name" value="MFS_dom"/>
</dbReference>
<feature type="transmembrane region" description="Helical" evidence="4">
    <location>
        <begin position="362"/>
        <end position="388"/>
    </location>
</feature>
<feature type="transmembrane region" description="Helical" evidence="4">
    <location>
        <begin position="334"/>
        <end position="356"/>
    </location>
</feature>
<accession>A0A562ZSG6</accession>
<protein>
    <submittedName>
        <fullName evidence="6">MFS transporter</fullName>
    </submittedName>
</protein>
<feature type="transmembrane region" description="Helical" evidence="4">
    <location>
        <begin position="280"/>
        <end position="302"/>
    </location>
</feature>
<dbReference type="Proteomes" id="UP000318199">
    <property type="component" value="Unassembled WGS sequence"/>
</dbReference>
<dbReference type="InterPro" id="IPR011701">
    <property type="entry name" value="MFS"/>
</dbReference>
<dbReference type="RefSeq" id="WP_145892852.1">
    <property type="nucleotide sequence ID" value="NZ_VOBQ01000008.1"/>
</dbReference>
<dbReference type="EMBL" id="VOBQ01000008">
    <property type="protein sequence ID" value="TWO71235.1"/>
    <property type="molecule type" value="Genomic_DNA"/>
</dbReference>
<dbReference type="GO" id="GO:0022857">
    <property type="term" value="F:transmembrane transporter activity"/>
    <property type="evidence" value="ECO:0007669"/>
    <property type="project" value="InterPro"/>
</dbReference>
<feature type="transmembrane region" description="Helical" evidence="4">
    <location>
        <begin position="80"/>
        <end position="106"/>
    </location>
</feature>
<dbReference type="Gene3D" id="1.20.1250.20">
    <property type="entry name" value="MFS general substrate transporter like domains"/>
    <property type="match status" value="2"/>
</dbReference>
<keyword evidence="1 4" id="KW-0812">Transmembrane</keyword>
<evidence type="ECO:0000256" key="2">
    <source>
        <dbReference type="ARBA" id="ARBA00022989"/>
    </source>
</evidence>
<evidence type="ECO:0000313" key="7">
    <source>
        <dbReference type="Proteomes" id="UP000318199"/>
    </source>
</evidence>
<name>A0A562ZSG6_9BURK</name>
<keyword evidence="2 4" id="KW-1133">Transmembrane helix</keyword>
<dbReference type="Pfam" id="PF07690">
    <property type="entry name" value="MFS_1"/>
    <property type="match status" value="1"/>
</dbReference>
<keyword evidence="7" id="KW-1185">Reference proteome</keyword>
<sequence length="397" mass="40485">MSVNSGVVMPVAAMLAAQAVLSMATVTLPVLAPAVVAESGPPFSWLGLYVALIYATSMASGLISGALVRRWGALRLSQLCLLSACAGACLLGTGHVAGMAAAAVMLGMGYGPLNPASSHLLNRVASPHHRSKIFSLKQTGVPLGAVLAGALLPPLVLWGGWRVAVWVVAGTCAMLALALQPLRAAFDTDRQAGARVGLDSLAEPARMALADPALRPLAFSSFCYAALQLCLGTYLVTYLTTEQGYSLVQAGLTLAVTQAAGIAGRLVSGDLADRSGEPRRVMGAMGCLMGLCAFVSAFAGAWPTPLLLLLYAVFGASAIGWNGVYLAEVARRAPAGAVSVATAGALFVTFAGVLAGPPAFSFMVLAGMSYGAAFMAFAAPALLCGLALMRRTRRQAG</sequence>